<feature type="transmembrane region" description="Helical" evidence="2">
    <location>
        <begin position="1273"/>
        <end position="1297"/>
    </location>
</feature>
<feature type="compositionally biased region" description="Polar residues" evidence="1">
    <location>
        <begin position="329"/>
        <end position="338"/>
    </location>
</feature>
<feature type="region of interest" description="Disordered" evidence="1">
    <location>
        <begin position="985"/>
        <end position="1068"/>
    </location>
</feature>
<comment type="caution">
    <text evidence="3">The sequence shown here is derived from an EMBL/GenBank/DDBJ whole genome shotgun (WGS) entry which is preliminary data.</text>
</comment>
<protein>
    <submittedName>
        <fullName evidence="3">Serine threonine protein related protein</fullName>
    </submittedName>
</protein>
<dbReference type="VEuPathDB" id="ToxoDB:CSUI_000041"/>
<feature type="region of interest" description="Disordered" evidence="1">
    <location>
        <begin position="863"/>
        <end position="932"/>
    </location>
</feature>
<dbReference type="RefSeq" id="XP_067927747.1">
    <property type="nucleotide sequence ID" value="XM_068060276.1"/>
</dbReference>
<feature type="region of interest" description="Disordered" evidence="1">
    <location>
        <begin position="700"/>
        <end position="774"/>
    </location>
</feature>
<feature type="compositionally biased region" description="Basic and acidic residues" evidence="1">
    <location>
        <begin position="60"/>
        <end position="79"/>
    </location>
</feature>
<feature type="region of interest" description="Disordered" evidence="1">
    <location>
        <begin position="189"/>
        <end position="243"/>
    </location>
</feature>
<dbReference type="EMBL" id="MIGC01000021">
    <property type="protein sequence ID" value="PHJ26102.1"/>
    <property type="molecule type" value="Genomic_DNA"/>
</dbReference>
<keyword evidence="2" id="KW-1133">Transmembrane helix</keyword>
<feature type="compositionally biased region" description="Low complexity" evidence="1">
    <location>
        <begin position="194"/>
        <end position="243"/>
    </location>
</feature>
<feature type="compositionally biased region" description="Low complexity" evidence="1">
    <location>
        <begin position="1031"/>
        <end position="1068"/>
    </location>
</feature>
<feature type="compositionally biased region" description="Basic and acidic residues" evidence="1">
    <location>
        <begin position="653"/>
        <end position="675"/>
    </location>
</feature>
<proteinExistence type="predicted"/>
<evidence type="ECO:0000313" key="3">
    <source>
        <dbReference type="EMBL" id="PHJ26102.1"/>
    </source>
</evidence>
<feature type="compositionally biased region" description="Polar residues" evidence="1">
    <location>
        <begin position="1015"/>
        <end position="1030"/>
    </location>
</feature>
<feature type="compositionally biased region" description="Low complexity" evidence="1">
    <location>
        <begin position="159"/>
        <end position="172"/>
    </location>
</feature>
<evidence type="ECO:0000313" key="4">
    <source>
        <dbReference type="Proteomes" id="UP000221165"/>
    </source>
</evidence>
<sequence length="1307" mass="142707">METGRRWRTHQGIRHERQDEEEAEAQTRSDPRQGSLICVGVARQQETAVSRGETQGFSSRKLDKRETPCTGRRELHDPLDAGQPVNRLPGVVSMSTRRGPPWKKRRSRLSSYGCLVFIAVGLGLSTCRAAEGTEGQHGSTVADVLSSEDSHSHFTVPASLLPSSSSSSPTSSQDLPVLSIPQHVIAPVASQRNSPTDPFTSSAASTSPSWSESPAGRVPRSSSVSSSLSTGSRSSPFSSRSPWRSLISSYSIPVQMVGARAAIRNMSVGKQNLLLALDSQTEGIRVFLTNSTACTYSSDGQAKHSFPHSRKLDGSFSFPDSEEKPSRSAHINHSQNDLSPRKLSGSVNDDDSATTFEEGGETDRHYQKYLLSSVSLREGEIKGGNKDKEKKDSTAKDDIPQTDKQDNVSLPSSSSPSSPLSSSSKLEKHGLKRKTDTNVWGQEGGGNCYDPKESGEATWCLNWGKPCSFLSADPFQCKGDTHFELSQAAKYSQRSDGIRISEMRLEGHDLVRLDLGKVPGPHLLPSRAFSSEDGKKQGKEDAFLPLNTFLPPIFGEDRLMPIKGVGARTSDVYDAYTGVQGVWGIAGPELCCRNESLWSSTLKALNVTSYSFDLNFPPSSSWVSSFSSSPLSLPPSFLHLGVLDDDDRRIQEREQAESEKDRNDGRHKEEGEEKKNKKKQGVKSLSGEIRGFTFYDAVGPIGTSGGNKGEEHRGYKLHHKKREKEGERGERHDKQEDEDDPDGKTKGDKESDFRKKREDRVEKRGERIPRSTKSEKVYWSERIQTGSVWGDGVAHFSSYDWSICGQNLMGASHMYDWLVTLDLSSECLVVPRPLWSSIRSWLEPGLNITSPFCTLSDVLVPPPPRRLSSHPAPSASASSTSPSSSSLASTSSSSSNQEEKPGMREDNSTLSESEKEGKGGQEKSGKKGVDVPRRLTCPLRMHFLGGLRSRRRLLSTDIKATDAMEEPLDSLASYRVQQVQSSLPSDISFSSFSTEEPSLGLSHEGDVSFSSFSSRTRPTASTHLTAEGNVSSSSVSSDSPFSSSSFDVSSGSSPRSLSSSSSSFSSPLPSGGLSLLGLVEKMASSLFGLHTRPSLPVLSFTLRSSLESQPADILQAVGTKKTGGERRSEHESDASTMGNRLQGEKENLYLDELRIELPLEQLVINDPQTGGREALCVVPQPYSLLTREGRTIRMGTRALAAFQVIVDQKRWRVGLLPKDLHLPSSNDSCAVERTCKGQQTYMAPSNECVDPICSDRLLFSLDAQTKTCQLSPWVVPALGTFVGLLVGLEVLVVALHWRNIVRARMLS</sequence>
<feature type="region of interest" description="Disordered" evidence="1">
    <location>
        <begin position="653"/>
        <end position="684"/>
    </location>
</feature>
<dbReference type="GeneID" id="94423487"/>
<reference evidence="3 4" key="1">
    <citation type="journal article" date="2017" name="Int. J. Parasitol.">
        <title>The genome of the protozoan parasite Cystoisospora suis and a reverse vaccinology approach to identify vaccine candidates.</title>
        <authorList>
            <person name="Palmieri N."/>
            <person name="Shrestha A."/>
            <person name="Ruttkowski B."/>
            <person name="Beck T."/>
            <person name="Vogl C."/>
            <person name="Tomley F."/>
            <person name="Blake D.P."/>
            <person name="Joachim A."/>
        </authorList>
    </citation>
    <scope>NUCLEOTIDE SEQUENCE [LARGE SCALE GENOMIC DNA]</scope>
    <source>
        <strain evidence="3 4">Wien I</strain>
    </source>
</reference>
<feature type="region of interest" description="Disordered" evidence="1">
    <location>
        <begin position="48"/>
        <end position="104"/>
    </location>
</feature>
<dbReference type="Proteomes" id="UP000221165">
    <property type="component" value="Unassembled WGS sequence"/>
</dbReference>
<accession>A0A2C6LHX9</accession>
<feature type="compositionally biased region" description="Polar residues" evidence="1">
    <location>
        <begin position="48"/>
        <end position="58"/>
    </location>
</feature>
<evidence type="ECO:0000256" key="1">
    <source>
        <dbReference type="SAM" id="MobiDB-lite"/>
    </source>
</evidence>
<feature type="compositionally biased region" description="Basic and acidic residues" evidence="1">
    <location>
        <begin position="377"/>
        <end position="406"/>
    </location>
</feature>
<feature type="compositionally biased region" description="Low complexity" evidence="1">
    <location>
        <begin position="409"/>
        <end position="424"/>
    </location>
</feature>
<feature type="region of interest" description="Disordered" evidence="1">
    <location>
        <begin position="155"/>
        <end position="175"/>
    </location>
</feature>
<feature type="compositionally biased region" description="Basic residues" evidence="1">
    <location>
        <begin position="1"/>
        <end position="12"/>
    </location>
</feature>
<feature type="compositionally biased region" description="Basic and acidic residues" evidence="1">
    <location>
        <begin position="723"/>
        <end position="735"/>
    </location>
</feature>
<keyword evidence="2" id="KW-0472">Membrane</keyword>
<feature type="region of interest" description="Disordered" evidence="1">
    <location>
        <begin position="298"/>
        <end position="364"/>
    </location>
</feature>
<keyword evidence="4" id="KW-1185">Reference proteome</keyword>
<organism evidence="3 4">
    <name type="scientific">Cystoisospora suis</name>
    <dbReference type="NCBI Taxonomy" id="483139"/>
    <lineage>
        <taxon>Eukaryota</taxon>
        <taxon>Sar</taxon>
        <taxon>Alveolata</taxon>
        <taxon>Apicomplexa</taxon>
        <taxon>Conoidasida</taxon>
        <taxon>Coccidia</taxon>
        <taxon>Eucoccidiorida</taxon>
        <taxon>Eimeriorina</taxon>
        <taxon>Sarcocystidae</taxon>
        <taxon>Cystoisospora</taxon>
    </lineage>
</organism>
<keyword evidence="2" id="KW-0812">Transmembrane</keyword>
<feature type="region of interest" description="Disordered" evidence="1">
    <location>
        <begin position="1"/>
        <end position="35"/>
    </location>
</feature>
<feature type="compositionally biased region" description="Basic and acidic residues" evidence="1">
    <location>
        <begin position="742"/>
        <end position="774"/>
    </location>
</feature>
<feature type="region of interest" description="Disordered" evidence="1">
    <location>
        <begin position="377"/>
        <end position="446"/>
    </location>
</feature>
<feature type="compositionally biased region" description="Basic and acidic residues" evidence="1">
    <location>
        <begin position="425"/>
        <end position="436"/>
    </location>
</feature>
<feature type="compositionally biased region" description="Low complexity" evidence="1">
    <location>
        <begin position="869"/>
        <end position="895"/>
    </location>
</feature>
<feature type="compositionally biased region" description="Basic and acidic residues" evidence="1">
    <location>
        <begin position="897"/>
        <end position="932"/>
    </location>
</feature>
<gene>
    <name evidence="3" type="ORF">CSUI_000041</name>
</gene>
<evidence type="ECO:0000256" key="2">
    <source>
        <dbReference type="SAM" id="Phobius"/>
    </source>
</evidence>
<dbReference type="OrthoDB" id="441724at2759"/>
<name>A0A2C6LHX9_9APIC</name>